<dbReference type="GO" id="GO:0005912">
    <property type="term" value="C:adherens junction"/>
    <property type="evidence" value="ECO:0007669"/>
    <property type="project" value="UniProtKB-SubCell"/>
</dbReference>
<dbReference type="InterPro" id="IPR035963">
    <property type="entry name" value="FERM_2"/>
</dbReference>
<dbReference type="InterPro" id="IPR000299">
    <property type="entry name" value="FERM_domain"/>
</dbReference>
<feature type="region of interest" description="Disordered" evidence="7">
    <location>
        <begin position="388"/>
        <end position="407"/>
    </location>
</feature>
<dbReference type="GO" id="GO:0008092">
    <property type="term" value="F:cytoskeletal protein binding"/>
    <property type="evidence" value="ECO:0007669"/>
    <property type="project" value="InterPro"/>
</dbReference>
<dbReference type="InterPro" id="IPR014352">
    <property type="entry name" value="FERM/acyl-CoA-bd_prot_sf"/>
</dbReference>
<dbReference type="InterPro" id="IPR019747">
    <property type="entry name" value="FERM_CS"/>
</dbReference>
<evidence type="ECO:0000256" key="6">
    <source>
        <dbReference type="ARBA" id="ARBA00043944"/>
    </source>
</evidence>
<keyword evidence="5" id="KW-0965">Cell junction</keyword>
<proteinExistence type="predicted"/>
<dbReference type="FunFam" id="1.20.80.10:FF:000003">
    <property type="entry name" value="Tyrosine-protein phosphatase non-receptor type 4"/>
    <property type="match status" value="1"/>
</dbReference>
<dbReference type="Gene3D" id="1.20.80.10">
    <property type="match status" value="1"/>
</dbReference>
<evidence type="ECO:0000256" key="7">
    <source>
        <dbReference type="SAM" id="MobiDB-lite"/>
    </source>
</evidence>
<feature type="domain" description="FERM" evidence="8">
    <location>
        <begin position="45"/>
        <end position="329"/>
    </location>
</feature>
<feature type="compositionally biased region" description="Polar residues" evidence="7">
    <location>
        <begin position="936"/>
        <end position="946"/>
    </location>
</feature>
<dbReference type="InterPro" id="IPR019748">
    <property type="entry name" value="FERM_central"/>
</dbReference>
<evidence type="ECO:0000313" key="10">
    <source>
        <dbReference type="RefSeq" id="XP_047739384.1"/>
    </source>
</evidence>
<feature type="region of interest" description="Disordered" evidence="7">
    <location>
        <begin position="988"/>
        <end position="1047"/>
    </location>
</feature>
<organism evidence="9 10">
    <name type="scientific">Hyalella azteca</name>
    <name type="common">Amphipod</name>
    <dbReference type="NCBI Taxonomy" id="294128"/>
    <lineage>
        <taxon>Eukaryota</taxon>
        <taxon>Metazoa</taxon>
        <taxon>Ecdysozoa</taxon>
        <taxon>Arthropoda</taxon>
        <taxon>Crustacea</taxon>
        <taxon>Multicrustacea</taxon>
        <taxon>Malacostraca</taxon>
        <taxon>Eumalacostraca</taxon>
        <taxon>Peracarida</taxon>
        <taxon>Amphipoda</taxon>
        <taxon>Senticaudata</taxon>
        <taxon>Talitrida</taxon>
        <taxon>Talitroidea</taxon>
        <taxon>Hyalellidae</taxon>
        <taxon>Hyalella</taxon>
    </lineage>
</organism>
<dbReference type="PRINTS" id="PR00935">
    <property type="entry name" value="BAND41"/>
</dbReference>
<feature type="region of interest" description="Disordered" evidence="7">
    <location>
        <begin position="608"/>
        <end position="636"/>
    </location>
</feature>
<dbReference type="FunFam" id="3.10.20.90:FF:000024">
    <property type="entry name" value="Erythrocyte membrane protein band 4.1-like 5"/>
    <property type="match status" value="1"/>
</dbReference>
<keyword evidence="9" id="KW-1185">Reference proteome</keyword>
<dbReference type="RefSeq" id="XP_047739384.1">
    <property type="nucleotide sequence ID" value="XM_047883428.1"/>
</dbReference>
<dbReference type="PANTHER" id="PTHR23280:SF25">
    <property type="entry name" value="MOESIN_EZRIN_RADIXIN HOMOLOG 1"/>
    <property type="match status" value="1"/>
</dbReference>
<dbReference type="Proteomes" id="UP000694843">
    <property type="component" value="Unplaced"/>
</dbReference>
<accession>A0A979FTI3</accession>
<dbReference type="GO" id="GO:0048731">
    <property type="term" value="P:system development"/>
    <property type="evidence" value="ECO:0007669"/>
    <property type="project" value="UniProtKB-ARBA"/>
</dbReference>
<feature type="region of interest" description="Disordered" evidence="7">
    <location>
        <begin position="737"/>
        <end position="756"/>
    </location>
</feature>
<dbReference type="PRINTS" id="PR00661">
    <property type="entry name" value="ERMFAMILY"/>
</dbReference>
<dbReference type="PANTHER" id="PTHR23280">
    <property type="entry name" value="4.1 G PROTEIN"/>
    <property type="match status" value="1"/>
</dbReference>
<dbReference type="Gene3D" id="2.30.29.30">
    <property type="entry name" value="Pleckstrin-homology domain (PH domain)/Phosphotyrosine-binding domain (PTB)"/>
    <property type="match status" value="1"/>
</dbReference>
<dbReference type="SMART" id="SM01195">
    <property type="entry name" value="FA"/>
    <property type="match status" value="1"/>
</dbReference>
<dbReference type="InterPro" id="IPR018980">
    <property type="entry name" value="FERM_PH-like_C"/>
</dbReference>
<dbReference type="SUPFAM" id="SSF50729">
    <property type="entry name" value="PH domain-like"/>
    <property type="match status" value="1"/>
</dbReference>
<evidence type="ECO:0000256" key="1">
    <source>
        <dbReference type="ARBA" id="ARBA00004496"/>
    </source>
</evidence>
<dbReference type="SMART" id="SM00295">
    <property type="entry name" value="B41"/>
    <property type="match status" value="1"/>
</dbReference>
<protein>
    <recommendedName>
        <fullName evidence="3">Moesin/ezrin/radixin homolog 1</fullName>
    </recommendedName>
</protein>
<dbReference type="InterPro" id="IPR018979">
    <property type="entry name" value="FERM_N"/>
</dbReference>
<dbReference type="GO" id="GO:0031032">
    <property type="term" value="P:actomyosin structure organization"/>
    <property type="evidence" value="ECO:0007669"/>
    <property type="project" value="TreeGrafter"/>
</dbReference>
<dbReference type="PROSITE" id="PS00660">
    <property type="entry name" value="FERM_1"/>
    <property type="match status" value="1"/>
</dbReference>
<evidence type="ECO:0000259" key="8">
    <source>
        <dbReference type="PROSITE" id="PS50057"/>
    </source>
</evidence>
<dbReference type="SUPFAM" id="SSF47031">
    <property type="entry name" value="Second domain of FERM"/>
    <property type="match status" value="1"/>
</dbReference>
<dbReference type="Pfam" id="PF09380">
    <property type="entry name" value="FERM_C"/>
    <property type="match status" value="1"/>
</dbReference>
<dbReference type="CDD" id="cd13186">
    <property type="entry name" value="FERM_C_NBL4_NBL5"/>
    <property type="match status" value="1"/>
</dbReference>
<dbReference type="CDD" id="cd14473">
    <property type="entry name" value="FERM_B-lobe"/>
    <property type="match status" value="1"/>
</dbReference>
<dbReference type="SMART" id="SM01196">
    <property type="entry name" value="FERM_C"/>
    <property type="match status" value="1"/>
</dbReference>
<dbReference type="Pfam" id="PF09379">
    <property type="entry name" value="FERM_N"/>
    <property type="match status" value="1"/>
</dbReference>
<evidence type="ECO:0000256" key="3">
    <source>
        <dbReference type="ARBA" id="ARBA00022025"/>
    </source>
</evidence>
<name>A0A979FTI3_HYAAZ</name>
<sequence>MLRFFSKRVGRNAQKYKNVAVDGKTTSTNTSVPARPVGKPNKNILPCTVTLLDSTDVSFELPRKALGQELCERVFCELDIIEKDYFGLQYTDHNNVSHWLDPSKPIKKQVKIGFPYCFKFRVKFYSSEPNSLREELTRYQFFLQLKHDIFSGKLECPYETAVELFALTLQSELGDFDPEEHTPGFVSEFRFYPYQTEEMEEHTLEKFKELKGLTPAQAESNFLNKAKGLEMYGVDMHIVLGKDACEYRLGLTPTGILVFEDDQKIGLFFWPKITRLDFKKKKLTLVVVEDDDDQREQGFTFVFRLHNEKACKHLWKCAVEHHSFFRLKVNTKNPSSRQNFFRMGSRFRYSGRTEFQNTLTQRARRTCQFERRPSQRFARRQSHVLREKHRLRRADSEAGTEASGTAQDRLDSLLKSLHKDSSVPHYLDPSVNDLSSGKHPDKAATVAAASQGALEADALANKLKGLESSCSSGYSSTAVPSGGVSAGGFSLLGRSSKRSPKDGNVATMLVPGPAPLNNNHNSLPRNKAAAAAARPIPPENFKSNILKAKVLEEQLKTESELSSSILHNGSLPRLKKTGNTSMASTVNTSDSGATFVAVGGDKLTLHLGGQELPRLPSNPPQHSVPQVSDPLPVSPDTPLLDQSYELPPSVSPLLPTLTFVPTVTATSVSVTTPIANVVVTSPAVDDASDTNVFPASSSPPPPSAAVAMPSFASNPFNPFSSSIFAVENPFAKAEEAANAASEEAAEQSLYPTTSTSPFSRSNPFFSTSPGYLPATTVSATTAFPFGVTTLSSSGTSGMSLPSNGIHSNDNALDPIAQIATTVMSSFKPQQPAQMQHHAVHTINDNNSKVSFVPKSPAPTAPRSLFLPATTIALSNSSHNPSLKTNGTSPIVKPRAAITGILKNKAVTEIHNEKVSPSIDFLLDAKLGSGDDRLNLPSEQPKLSTFTGGEPSPNSPLSSFSSPSLSSQDELSSTSVSATNSVRIVSSTNSTVSSASASSVHSPPSTVPSSMSPWLVGDPSPPTQSYKSLSSSTGPTPLKMRSVITTEL</sequence>
<reference evidence="10" key="1">
    <citation type="submission" date="2025-08" db="UniProtKB">
        <authorList>
            <consortium name="RefSeq"/>
        </authorList>
    </citation>
    <scope>IDENTIFICATION</scope>
    <source>
        <tissue evidence="10">Whole organism</tissue>
    </source>
</reference>
<feature type="region of interest" description="Disordered" evidence="7">
    <location>
        <begin position="421"/>
        <end position="443"/>
    </location>
</feature>
<feature type="region of interest" description="Disordered" evidence="7">
    <location>
        <begin position="931"/>
        <end position="972"/>
    </location>
</feature>
<dbReference type="Pfam" id="PF08736">
    <property type="entry name" value="FA"/>
    <property type="match status" value="1"/>
</dbReference>
<dbReference type="CDD" id="cd17108">
    <property type="entry name" value="FERM_F1_EPB41L5_like"/>
    <property type="match status" value="1"/>
</dbReference>
<dbReference type="GO" id="GO:0005856">
    <property type="term" value="C:cytoskeleton"/>
    <property type="evidence" value="ECO:0007669"/>
    <property type="project" value="TreeGrafter"/>
</dbReference>
<dbReference type="InterPro" id="IPR029071">
    <property type="entry name" value="Ubiquitin-like_domsf"/>
</dbReference>
<dbReference type="InterPro" id="IPR014847">
    <property type="entry name" value="FA"/>
</dbReference>
<dbReference type="GO" id="GO:0009887">
    <property type="term" value="P:animal organ morphogenesis"/>
    <property type="evidence" value="ECO:0007669"/>
    <property type="project" value="UniProtKB-ARBA"/>
</dbReference>
<dbReference type="GeneID" id="108671543"/>
<feature type="compositionally biased region" description="Low complexity" evidence="7">
    <location>
        <begin position="950"/>
        <end position="972"/>
    </location>
</feature>
<dbReference type="PROSITE" id="PS50057">
    <property type="entry name" value="FERM_3"/>
    <property type="match status" value="1"/>
</dbReference>
<comment type="subcellular location">
    <subcellularLocation>
        <location evidence="2">Cell junction</location>
        <location evidence="2">Adherens junction</location>
    </subcellularLocation>
    <subcellularLocation>
        <location evidence="6">Cell projection</location>
        <location evidence="6">Rhabdomere</location>
    </subcellularLocation>
    <subcellularLocation>
        <location evidence="1">Cytoplasm</location>
    </subcellularLocation>
</comment>
<evidence type="ECO:0000256" key="2">
    <source>
        <dbReference type="ARBA" id="ARBA00004536"/>
    </source>
</evidence>
<dbReference type="InterPro" id="IPR019749">
    <property type="entry name" value="Band_41_domain"/>
</dbReference>
<evidence type="ECO:0000256" key="5">
    <source>
        <dbReference type="ARBA" id="ARBA00022949"/>
    </source>
</evidence>
<feature type="compositionally biased region" description="Low complexity" evidence="7">
    <location>
        <begin position="988"/>
        <end position="1012"/>
    </location>
</feature>
<keyword evidence="4" id="KW-0963">Cytoplasm</keyword>
<dbReference type="Pfam" id="PF00373">
    <property type="entry name" value="FERM_M"/>
    <property type="match status" value="1"/>
</dbReference>
<dbReference type="GO" id="GO:0005737">
    <property type="term" value="C:cytoplasm"/>
    <property type="evidence" value="ECO:0007669"/>
    <property type="project" value="UniProtKB-SubCell"/>
</dbReference>
<dbReference type="AlphaFoldDB" id="A0A979FTI3"/>
<dbReference type="InterPro" id="IPR011993">
    <property type="entry name" value="PH-like_dom_sf"/>
</dbReference>
<dbReference type="InterPro" id="IPR000798">
    <property type="entry name" value="Ez/rad/moesin-like"/>
</dbReference>
<feature type="compositionally biased region" description="Polar residues" evidence="7">
    <location>
        <begin position="1022"/>
        <end position="1034"/>
    </location>
</feature>
<dbReference type="GO" id="GO:0005886">
    <property type="term" value="C:plasma membrane"/>
    <property type="evidence" value="ECO:0007669"/>
    <property type="project" value="UniProtKB-ARBA"/>
</dbReference>
<evidence type="ECO:0000313" key="9">
    <source>
        <dbReference type="Proteomes" id="UP000694843"/>
    </source>
</evidence>
<dbReference type="Gene3D" id="3.10.20.90">
    <property type="entry name" value="Phosphatidylinositol 3-kinase Catalytic Subunit, Chain A, domain 1"/>
    <property type="match status" value="1"/>
</dbReference>
<gene>
    <name evidence="10" type="primary">LOC108671543</name>
</gene>
<evidence type="ECO:0000256" key="4">
    <source>
        <dbReference type="ARBA" id="ARBA00022490"/>
    </source>
</evidence>
<dbReference type="SUPFAM" id="SSF54236">
    <property type="entry name" value="Ubiquitin-like"/>
    <property type="match status" value="1"/>
</dbReference>
<dbReference type="FunFam" id="2.30.29.30:FF:000002">
    <property type="entry name" value="Band 4.1-like protein 5 isoform 1"/>
    <property type="match status" value="1"/>
</dbReference>